<organism evidence="2 3">
    <name type="scientific">Planctomyces bekefii</name>
    <dbReference type="NCBI Taxonomy" id="1653850"/>
    <lineage>
        <taxon>Bacteria</taxon>
        <taxon>Pseudomonadati</taxon>
        <taxon>Planctomycetota</taxon>
        <taxon>Planctomycetia</taxon>
        <taxon>Planctomycetales</taxon>
        <taxon>Planctomycetaceae</taxon>
        <taxon>Planctomyces</taxon>
    </lineage>
</organism>
<feature type="transmembrane region" description="Helical" evidence="1">
    <location>
        <begin position="51"/>
        <end position="68"/>
    </location>
</feature>
<feature type="transmembrane region" description="Helical" evidence="1">
    <location>
        <begin position="127"/>
        <end position="145"/>
    </location>
</feature>
<comment type="caution">
    <text evidence="2">The sequence shown here is derived from an EMBL/GenBank/DDBJ whole genome shotgun (WGS) entry which is preliminary data.</text>
</comment>
<keyword evidence="3" id="KW-1185">Reference proteome</keyword>
<keyword evidence="1" id="KW-0812">Transmembrane</keyword>
<feature type="transmembrane region" description="Helical" evidence="1">
    <location>
        <begin position="190"/>
        <end position="210"/>
    </location>
</feature>
<feature type="transmembrane region" description="Helical" evidence="1">
    <location>
        <begin position="216"/>
        <end position="242"/>
    </location>
</feature>
<sequence>MSDSSEQKDTAVAAVDGPGLLRRPRIWIPLIFCLHVLFVWGGIQRRLQEPPWWPLLAGWLLLPFYYRSSAGAAALRLGRWCRLLFLLDGLLLLLSVLRGSDWLAMSALATFTAGILLGKENRAGDRSLVRLSLLSFVAAGVPPFVEQKLWSQLTLWLAEVCSVQGAVWGWQNVLSGTRLLGSRGELSLEVLCGSGLCWTWVLSAGLWWALLQRRSVLQAVLLVVCACAIACVGLLTGGLWAVRQLSAGAESISVLY</sequence>
<accession>A0A5C6M1R0</accession>
<feature type="non-terminal residue" evidence="2">
    <location>
        <position position="256"/>
    </location>
</feature>
<dbReference type="Proteomes" id="UP000321083">
    <property type="component" value="Unassembled WGS sequence"/>
</dbReference>
<gene>
    <name evidence="2" type="ORF">E3A20_29000</name>
</gene>
<feature type="transmembrane region" description="Helical" evidence="1">
    <location>
        <begin position="26"/>
        <end position="45"/>
    </location>
</feature>
<feature type="transmembrane region" description="Helical" evidence="1">
    <location>
        <begin position="102"/>
        <end position="118"/>
    </location>
</feature>
<protein>
    <submittedName>
        <fullName evidence="2">Uncharacterized protein</fullName>
    </submittedName>
</protein>
<evidence type="ECO:0000256" key="1">
    <source>
        <dbReference type="SAM" id="Phobius"/>
    </source>
</evidence>
<evidence type="ECO:0000313" key="3">
    <source>
        <dbReference type="Proteomes" id="UP000321083"/>
    </source>
</evidence>
<dbReference type="AlphaFoldDB" id="A0A5C6M1R0"/>
<name>A0A5C6M1R0_9PLAN</name>
<keyword evidence="1" id="KW-0472">Membrane</keyword>
<reference evidence="2 3" key="2">
    <citation type="submission" date="2019-08" db="EMBL/GenBank/DDBJ databases">
        <authorList>
            <person name="Henke P."/>
        </authorList>
    </citation>
    <scope>NUCLEOTIDE SEQUENCE [LARGE SCALE GENOMIC DNA]</scope>
    <source>
        <strain evidence="2">Phe10_nw2017</strain>
    </source>
</reference>
<evidence type="ECO:0000313" key="2">
    <source>
        <dbReference type="EMBL" id="TWW07972.1"/>
    </source>
</evidence>
<proteinExistence type="predicted"/>
<reference evidence="2 3" key="1">
    <citation type="submission" date="2019-08" db="EMBL/GenBank/DDBJ databases">
        <title>100 year-old enigma solved: identification of Planctomyces bekefii, the type genus and species of the phylum Planctomycetes.</title>
        <authorList>
            <person name="Svetlana D.N."/>
            <person name="Overmann J."/>
        </authorList>
    </citation>
    <scope>NUCLEOTIDE SEQUENCE [LARGE SCALE GENOMIC DNA]</scope>
    <source>
        <strain evidence="2">Phe10_nw2017</strain>
    </source>
</reference>
<keyword evidence="1" id="KW-1133">Transmembrane helix</keyword>
<dbReference type="EMBL" id="SRHE01000913">
    <property type="protein sequence ID" value="TWW07972.1"/>
    <property type="molecule type" value="Genomic_DNA"/>
</dbReference>